<dbReference type="EMBL" id="JABMCH010000050">
    <property type="protein sequence ID" value="NUU46034.1"/>
    <property type="molecule type" value="Genomic_DNA"/>
</dbReference>
<evidence type="ECO:0000313" key="1">
    <source>
        <dbReference type="EMBL" id="NUU46034.1"/>
    </source>
</evidence>
<dbReference type="RefSeq" id="WP_175310811.1">
    <property type="nucleotide sequence ID" value="NZ_CBCRYR010000041.1"/>
</dbReference>
<sequence length="94" mass="10107">MTEDDDRDELSVYLVFTQPDDELVQAARSLAGAGAALIAYAAGFCGTADLVMQDGQPFRIEVIATSLPMDGVVYIRALDGDEPIASIERRFLAP</sequence>
<protein>
    <submittedName>
        <fullName evidence="1">Uncharacterized protein</fullName>
    </submittedName>
</protein>
<dbReference type="Proteomes" id="UP000536441">
    <property type="component" value="Unassembled WGS sequence"/>
</dbReference>
<organism evidence="1 2">
    <name type="scientific">Sphingomonas zeae</name>
    <dbReference type="NCBI Taxonomy" id="1646122"/>
    <lineage>
        <taxon>Bacteria</taxon>
        <taxon>Pseudomonadati</taxon>
        <taxon>Pseudomonadota</taxon>
        <taxon>Alphaproteobacteria</taxon>
        <taxon>Sphingomonadales</taxon>
        <taxon>Sphingomonadaceae</taxon>
        <taxon>Sphingomonas</taxon>
    </lineage>
</organism>
<name>A0A7Y6B241_9SPHN</name>
<keyword evidence="2" id="KW-1185">Reference proteome</keyword>
<comment type="caution">
    <text evidence="1">The sequence shown here is derived from an EMBL/GenBank/DDBJ whole genome shotgun (WGS) entry which is preliminary data.</text>
</comment>
<dbReference type="AlphaFoldDB" id="A0A7Y6B241"/>
<gene>
    <name evidence="1" type="ORF">HP438_03460</name>
</gene>
<proteinExistence type="predicted"/>
<reference evidence="1 2" key="1">
    <citation type="submission" date="2020-05" db="EMBL/GenBank/DDBJ databases">
        <title>Genome Sequencing of Type Strains.</title>
        <authorList>
            <person name="Lemaire J.F."/>
            <person name="Inderbitzin P."/>
            <person name="Gregorio O.A."/>
            <person name="Collins S.B."/>
            <person name="Wespe N."/>
            <person name="Knight-Connoni V."/>
        </authorList>
    </citation>
    <scope>NUCLEOTIDE SEQUENCE [LARGE SCALE GENOMIC DNA]</scope>
    <source>
        <strain evidence="1 2">DSM 100049</strain>
    </source>
</reference>
<accession>A0A7Y6B241</accession>
<evidence type="ECO:0000313" key="2">
    <source>
        <dbReference type="Proteomes" id="UP000536441"/>
    </source>
</evidence>